<keyword evidence="8 16" id="KW-0378">Hydrolase</keyword>
<comment type="function">
    <text evidence="16">Catalyzes cross-linking of the peptidoglycan cell wall at the division septum.</text>
</comment>
<dbReference type="EMBL" id="JAVRIE010000004">
    <property type="protein sequence ID" value="MDT0583252.1"/>
    <property type="molecule type" value="Genomic_DNA"/>
</dbReference>
<feature type="domain" description="Penicillin-binding protein dimerisation" evidence="19">
    <location>
        <begin position="78"/>
        <end position="234"/>
    </location>
</feature>
<evidence type="ECO:0000256" key="13">
    <source>
        <dbReference type="ARBA" id="ARBA00023210"/>
    </source>
</evidence>
<feature type="active site" description="Acyl-ester intermediate" evidence="16">
    <location>
        <position position="322"/>
    </location>
</feature>
<organism evidence="20 21">
    <name type="scientific">Brumicola blandensis</name>
    <dbReference type="NCBI Taxonomy" id="3075611"/>
    <lineage>
        <taxon>Bacteria</taxon>
        <taxon>Pseudomonadati</taxon>
        <taxon>Pseudomonadota</taxon>
        <taxon>Gammaproteobacteria</taxon>
        <taxon>Alteromonadales</taxon>
        <taxon>Alteromonadaceae</taxon>
        <taxon>Brumicola</taxon>
    </lineage>
</organism>
<keyword evidence="14 16" id="KW-0131">Cell cycle</keyword>
<dbReference type="InterPro" id="IPR050515">
    <property type="entry name" value="Beta-lactam/transpept"/>
</dbReference>
<keyword evidence="15 16" id="KW-0961">Cell wall biogenesis/degradation</keyword>
<keyword evidence="3 16" id="KW-0997">Cell inner membrane</keyword>
<dbReference type="InterPro" id="IPR001460">
    <property type="entry name" value="PCN-bd_Tpept"/>
</dbReference>
<dbReference type="GO" id="GO:0043093">
    <property type="term" value="P:FtsZ-dependent cytokinesis"/>
    <property type="evidence" value="ECO:0007669"/>
    <property type="project" value="UniProtKB-UniRule"/>
</dbReference>
<dbReference type="GO" id="GO:0000917">
    <property type="term" value="P:division septum assembly"/>
    <property type="evidence" value="ECO:0007669"/>
    <property type="project" value="UniProtKB-KW"/>
</dbReference>
<evidence type="ECO:0000256" key="6">
    <source>
        <dbReference type="ARBA" id="ARBA00022670"/>
    </source>
</evidence>
<keyword evidence="13 16" id="KW-0717">Septation</keyword>
<comment type="subcellular location">
    <subcellularLocation>
        <location evidence="1">Membrane</location>
    </subcellularLocation>
</comment>
<evidence type="ECO:0000256" key="9">
    <source>
        <dbReference type="ARBA" id="ARBA00022960"/>
    </source>
</evidence>
<keyword evidence="7 16" id="KW-0812">Transmembrane</keyword>
<name>A0AAW8R4G2_9ALTE</name>
<keyword evidence="12 16" id="KW-0472">Membrane</keyword>
<dbReference type="SUPFAM" id="SSF56519">
    <property type="entry name" value="Penicillin binding protein dimerisation domain"/>
    <property type="match status" value="1"/>
</dbReference>
<keyword evidence="4 16" id="KW-0132">Cell division</keyword>
<comment type="caution">
    <text evidence="20">The sequence shown here is derived from an EMBL/GenBank/DDBJ whole genome shotgun (WGS) entry which is preliminary data.</text>
</comment>
<evidence type="ECO:0000256" key="2">
    <source>
        <dbReference type="ARBA" id="ARBA00022475"/>
    </source>
</evidence>
<dbReference type="SUPFAM" id="SSF56601">
    <property type="entry name" value="beta-lactamase/transpeptidase-like"/>
    <property type="match status" value="1"/>
</dbReference>
<dbReference type="PANTHER" id="PTHR30627">
    <property type="entry name" value="PEPTIDOGLYCAN D,D-TRANSPEPTIDASE"/>
    <property type="match status" value="1"/>
</dbReference>
<dbReference type="Gene3D" id="3.30.450.330">
    <property type="match status" value="1"/>
</dbReference>
<dbReference type="InterPro" id="IPR036138">
    <property type="entry name" value="PBP_dimer_sf"/>
</dbReference>
<feature type="region of interest" description="Disordered" evidence="17">
    <location>
        <begin position="1"/>
        <end position="22"/>
    </location>
</feature>
<evidence type="ECO:0000256" key="3">
    <source>
        <dbReference type="ARBA" id="ARBA00022519"/>
    </source>
</evidence>
<evidence type="ECO:0000256" key="4">
    <source>
        <dbReference type="ARBA" id="ARBA00022618"/>
    </source>
</evidence>
<keyword evidence="10 16" id="KW-0573">Peptidoglycan synthesis</keyword>
<sequence>MAANANRRSTVKRGSSKDRQAKQNISPMLMQWRFLTVLFSVFLVFFALATRAAYIQVIEPDVLIQQGDNRTIRVRDNPSYRGLITDRHGEQLAVSVPSKAIWADPKVVNAYDSETDTTEPLDERRFQALAKVLGRDVESLYKKVSNPKRRFVYIQRQVTPAMAKYVEELAIPGVYLRNESKRYYPTGEVSAHVIGFTNVDDKGIEGIEKLYNDWLTGTPDKRKIRRDAKGRQVEIIEQQEGEKAGDLTLTIDQRIQALAYREIKEATLYYKAASASVVVVDVHTGEILAIANTPSYNPNNRKTVSNHRLRNRAITDAFEPGSSLKPLAVLAALEYGTAQTDTIIDTSPGWMRLGGSRVEDPRNYGKLSLQEIIKKSSNMGTSKLALSVDKNFLMDIYYNMGLMSDTGTNMVGESNGIFHERSRWSEHELSSLSFGYNISVTTIQLARMYATIANGGVKMPLSIIKSDEQALELPERVISPVNAQAIIEMMESVTQEGGSGIKARVPGYRVAGKTGTSRKAVAGGYGEEYVNIFAGIAPVSDPQIAVVVLINEPGGDLYHSGDTAAPTFSAIMSGTLQMLNVPPDDDSTIANMFVGGPDDVQ</sequence>
<evidence type="ECO:0000256" key="10">
    <source>
        <dbReference type="ARBA" id="ARBA00022984"/>
    </source>
</evidence>
<dbReference type="InterPro" id="IPR037532">
    <property type="entry name" value="FtsI_transpept"/>
</dbReference>
<feature type="domain" description="Penicillin-binding protein transpeptidase" evidence="18">
    <location>
        <begin position="276"/>
        <end position="572"/>
    </location>
</feature>
<dbReference type="GO" id="GO:0005886">
    <property type="term" value="C:plasma membrane"/>
    <property type="evidence" value="ECO:0007669"/>
    <property type="project" value="UniProtKB-UniRule"/>
</dbReference>
<dbReference type="AlphaFoldDB" id="A0AAW8R4G2"/>
<evidence type="ECO:0000256" key="7">
    <source>
        <dbReference type="ARBA" id="ARBA00022692"/>
    </source>
</evidence>
<dbReference type="Pfam" id="PF00905">
    <property type="entry name" value="Transpeptidase"/>
    <property type="match status" value="1"/>
</dbReference>
<dbReference type="InterPro" id="IPR012338">
    <property type="entry name" value="Beta-lactam/transpept-like"/>
</dbReference>
<keyword evidence="21" id="KW-1185">Reference proteome</keyword>
<dbReference type="GO" id="GO:0008360">
    <property type="term" value="P:regulation of cell shape"/>
    <property type="evidence" value="ECO:0007669"/>
    <property type="project" value="UniProtKB-KW"/>
</dbReference>
<keyword evidence="6 16" id="KW-0645">Protease</keyword>
<evidence type="ECO:0000259" key="19">
    <source>
        <dbReference type="Pfam" id="PF03717"/>
    </source>
</evidence>
<dbReference type="PANTHER" id="PTHR30627:SF1">
    <property type="entry name" value="PEPTIDOGLYCAN D,D-TRANSPEPTIDASE FTSI"/>
    <property type="match status" value="1"/>
</dbReference>
<comment type="catalytic activity">
    <reaction evidence="16">
        <text>Preferential cleavage: (Ac)2-L-Lys-D-Ala-|-D-Ala. Also transpeptidation of peptidyl-alanyl moieties that are N-acyl substituents of D-alanine.</text>
        <dbReference type="EC" id="3.4.16.4"/>
    </reaction>
</comment>
<dbReference type="GO" id="GO:0008658">
    <property type="term" value="F:penicillin binding"/>
    <property type="evidence" value="ECO:0007669"/>
    <property type="project" value="InterPro"/>
</dbReference>
<comment type="similarity">
    <text evidence="16">Belongs to the transpeptidase family. FtsI subfamily.</text>
</comment>
<keyword evidence="2 16" id="KW-1003">Cell membrane</keyword>
<dbReference type="GO" id="GO:0009252">
    <property type="term" value="P:peptidoglycan biosynthetic process"/>
    <property type="evidence" value="ECO:0007669"/>
    <property type="project" value="UniProtKB-UniRule"/>
</dbReference>
<evidence type="ECO:0000313" key="21">
    <source>
        <dbReference type="Proteomes" id="UP001249020"/>
    </source>
</evidence>
<evidence type="ECO:0000256" key="15">
    <source>
        <dbReference type="ARBA" id="ARBA00023316"/>
    </source>
</evidence>
<evidence type="ECO:0000256" key="17">
    <source>
        <dbReference type="SAM" id="MobiDB-lite"/>
    </source>
</evidence>
<gene>
    <name evidence="16" type="primary">ftsI</name>
    <name evidence="20" type="ORF">RM544_11935</name>
</gene>
<evidence type="ECO:0000256" key="14">
    <source>
        <dbReference type="ARBA" id="ARBA00023306"/>
    </source>
</evidence>
<dbReference type="GO" id="GO:0006508">
    <property type="term" value="P:proteolysis"/>
    <property type="evidence" value="ECO:0007669"/>
    <property type="project" value="UniProtKB-KW"/>
</dbReference>
<evidence type="ECO:0000256" key="12">
    <source>
        <dbReference type="ARBA" id="ARBA00023136"/>
    </source>
</evidence>
<dbReference type="Gene3D" id="3.90.1310.10">
    <property type="entry name" value="Penicillin-binding protein 2a (Domain 2)"/>
    <property type="match status" value="1"/>
</dbReference>
<dbReference type="Proteomes" id="UP001249020">
    <property type="component" value="Unassembled WGS sequence"/>
</dbReference>
<comment type="pathway">
    <text evidence="16">Cell wall biogenesis; peptidoglycan biosynthesis.</text>
</comment>
<dbReference type="GO" id="GO:0008955">
    <property type="term" value="F:peptidoglycan glycosyltransferase activity"/>
    <property type="evidence" value="ECO:0007669"/>
    <property type="project" value="InterPro"/>
</dbReference>
<dbReference type="Pfam" id="PF03717">
    <property type="entry name" value="PBP_dimer"/>
    <property type="match status" value="1"/>
</dbReference>
<dbReference type="GO" id="GO:0009002">
    <property type="term" value="F:serine-type D-Ala-D-Ala carboxypeptidase activity"/>
    <property type="evidence" value="ECO:0007669"/>
    <property type="project" value="UniProtKB-UniRule"/>
</dbReference>
<evidence type="ECO:0000256" key="5">
    <source>
        <dbReference type="ARBA" id="ARBA00022645"/>
    </source>
</evidence>
<reference evidence="20 21" key="1">
    <citation type="submission" date="2023-09" db="EMBL/GenBank/DDBJ databases">
        <authorList>
            <person name="Rey-Velasco X."/>
        </authorList>
    </citation>
    <scope>NUCLEOTIDE SEQUENCE [LARGE SCALE GENOMIC DNA]</scope>
    <source>
        <strain evidence="20 21">W409</strain>
    </source>
</reference>
<keyword evidence="5 16" id="KW-0121">Carboxypeptidase</keyword>
<keyword evidence="11 16" id="KW-1133">Transmembrane helix</keyword>
<evidence type="ECO:0000313" key="20">
    <source>
        <dbReference type="EMBL" id="MDT0583252.1"/>
    </source>
</evidence>
<evidence type="ECO:0000256" key="8">
    <source>
        <dbReference type="ARBA" id="ARBA00022801"/>
    </source>
</evidence>
<protein>
    <recommendedName>
        <fullName evidence="16">Peptidoglycan D,D-transpeptidase FtsI</fullName>
        <ecNumber evidence="16">3.4.16.4</ecNumber>
    </recommendedName>
    <alternativeName>
        <fullName evidence="16">Penicillin-binding protein 3</fullName>
        <shortName evidence="16">PBP-3</shortName>
    </alternativeName>
</protein>
<proteinExistence type="inferred from homology"/>
<accession>A0AAW8R4G2</accession>
<dbReference type="GO" id="GO:0071555">
    <property type="term" value="P:cell wall organization"/>
    <property type="evidence" value="ECO:0007669"/>
    <property type="project" value="UniProtKB-KW"/>
</dbReference>
<keyword evidence="9 16" id="KW-0133">Cell shape</keyword>
<dbReference type="HAMAP" id="MF_02080">
    <property type="entry name" value="FtsI_transpept"/>
    <property type="match status" value="1"/>
</dbReference>
<dbReference type="EC" id="3.4.16.4" evidence="16"/>
<dbReference type="Gene3D" id="1.10.150.770">
    <property type="match status" value="1"/>
</dbReference>
<evidence type="ECO:0000256" key="16">
    <source>
        <dbReference type="HAMAP-Rule" id="MF_02080"/>
    </source>
</evidence>
<dbReference type="Gene3D" id="3.40.710.10">
    <property type="entry name" value="DD-peptidase/beta-lactamase superfamily"/>
    <property type="match status" value="1"/>
</dbReference>
<evidence type="ECO:0000256" key="11">
    <source>
        <dbReference type="ARBA" id="ARBA00022989"/>
    </source>
</evidence>
<evidence type="ECO:0000259" key="18">
    <source>
        <dbReference type="Pfam" id="PF00905"/>
    </source>
</evidence>
<dbReference type="InterPro" id="IPR005311">
    <property type="entry name" value="PBP_dimer"/>
</dbReference>
<dbReference type="RefSeq" id="WP_311362017.1">
    <property type="nucleotide sequence ID" value="NZ_JAVRIE010000004.1"/>
</dbReference>
<evidence type="ECO:0000256" key="1">
    <source>
        <dbReference type="ARBA" id="ARBA00004370"/>
    </source>
</evidence>